<feature type="region of interest" description="Disordered" evidence="3">
    <location>
        <begin position="1"/>
        <end position="24"/>
    </location>
</feature>
<dbReference type="Pfam" id="PF00698">
    <property type="entry name" value="Acyl_transf_1"/>
    <property type="match status" value="1"/>
</dbReference>
<dbReference type="GO" id="GO:0016746">
    <property type="term" value="F:acyltransferase activity"/>
    <property type="evidence" value="ECO:0007669"/>
    <property type="project" value="UniProtKB-KW"/>
</dbReference>
<keyword evidence="5" id="KW-0012">Acyltransferase</keyword>
<evidence type="ECO:0000259" key="4">
    <source>
        <dbReference type="Pfam" id="PF00698"/>
    </source>
</evidence>
<organism evidence="5 6">
    <name type="scientific">Streptomyces machairae</name>
    <dbReference type="NCBI Taxonomy" id="3134109"/>
    <lineage>
        <taxon>Bacteria</taxon>
        <taxon>Bacillati</taxon>
        <taxon>Actinomycetota</taxon>
        <taxon>Actinomycetes</taxon>
        <taxon>Kitasatosporales</taxon>
        <taxon>Streptomycetaceae</taxon>
        <taxon>Streptomyces</taxon>
    </lineage>
</organism>
<dbReference type="Gene3D" id="3.40.366.10">
    <property type="entry name" value="Malonyl-Coenzyme A Acyl Carrier Protein, domain 2"/>
    <property type="match status" value="1"/>
</dbReference>
<feature type="compositionally biased region" description="Basic and acidic residues" evidence="3">
    <location>
        <begin position="1"/>
        <end position="14"/>
    </location>
</feature>
<feature type="compositionally biased region" description="Basic residues" evidence="3">
    <location>
        <begin position="49"/>
        <end position="61"/>
    </location>
</feature>
<keyword evidence="2" id="KW-0511">Multifunctional enzyme</keyword>
<keyword evidence="6" id="KW-1185">Reference proteome</keyword>
<dbReference type="InterPro" id="IPR001227">
    <property type="entry name" value="Ac_transferase_dom_sf"/>
</dbReference>
<dbReference type="Gene3D" id="3.40.47.10">
    <property type="match status" value="1"/>
</dbReference>
<dbReference type="SUPFAM" id="SSF52151">
    <property type="entry name" value="FabD/lysophospholipase-like"/>
    <property type="match status" value="1"/>
</dbReference>
<feature type="region of interest" description="Disordered" evidence="3">
    <location>
        <begin position="283"/>
        <end position="304"/>
    </location>
</feature>
<reference evidence="5 6" key="1">
    <citation type="submission" date="2024-03" db="EMBL/GenBank/DDBJ databases">
        <title>Novel Streptomyces species of biotechnological and ecological value are a feature of Machair soil.</title>
        <authorList>
            <person name="Prole J.R."/>
            <person name="Goodfellow M."/>
            <person name="Allenby N."/>
            <person name="Ward A.C."/>
        </authorList>
    </citation>
    <scope>NUCLEOTIDE SEQUENCE [LARGE SCALE GENOMIC DNA]</scope>
    <source>
        <strain evidence="5 6">MS1.AVA.1</strain>
    </source>
</reference>
<feature type="domain" description="Malonyl-CoA:ACP transacylase (MAT)" evidence="4">
    <location>
        <begin position="189"/>
        <end position="269"/>
    </location>
</feature>
<evidence type="ECO:0000313" key="6">
    <source>
        <dbReference type="Proteomes" id="UP001376459"/>
    </source>
</evidence>
<dbReference type="InterPro" id="IPR016039">
    <property type="entry name" value="Thiolase-like"/>
</dbReference>
<proteinExistence type="predicted"/>
<dbReference type="Proteomes" id="UP001376459">
    <property type="component" value="Unassembled WGS sequence"/>
</dbReference>
<dbReference type="InterPro" id="IPR014043">
    <property type="entry name" value="Acyl_transferase_dom"/>
</dbReference>
<feature type="region of interest" description="Disordered" evidence="3">
    <location>
        <begin position="37"/>
        <end position="86"/>
    </location>
</feature>
<protein>
    <submittedName>
        <fullName evidence="5">Acyltransferase domain-containing protein</fullName>
    </submittedName>
</protein>
<name>A0ABU8UUL7_9ACTN</name>
<sequence length="304" mass="31808">MRLLDRARPWPPRERPRRAAVSSFGIGGTNAHVIIEEPAEADSGAGRDHRVRGRCRSKHGTGRPFPHGAGAGPGAGPDRAPGAEALPAPAVPATRLPTPPWLIGGGDEAGLRAHAAKLAAALADVTGESAALDVSYSLATTRAPLSHRAAVPAADAEGLLAGLRELADGVDTPALLRGIAHTRPKVALLCAGQGAQRPGMGSELRAAFPAFDAAFTGWCEEFTPWLDRPLLEVIDSPDAALLNRTDYAQPALFAFTVALHTLLTHWAYGRTSWSVTRSVSWPPLTSPVCSPEPTRSDWSPPAAG</sequence>
<evidence type="ECO:0000256" key="3">
    <source>
        <dbReference type="SAM" id="MobiDB-lite"/>
    </source>
</evidence>
<dbReference type="InterPro" id="IPR016035">
    <property type="entry name" value="Acyl_Trfase/lysoPLipase"/>
</dbReference>
<evidence type="ECO:0000256" key="1">
    <source>
        <dbReference type="ARBA" id="ARBA00022679"/>
    </source>
</evidence>
<evidence type="ECO:0000313" key="5">
    <source>
        <dbReference type="EMBL" id="MEJ8672588.1"/>
    </source>
</evidence>
<evidence type="ECO:0000256" key="2">
    <source>
        <dbReference type="ARBA" id="ARBA00023268"/>
    </source>
</evidence>
<keyword evidence="1" id="KW-0808">Transferase</keyword>
<dbReference type="EMBL" id="JBBKAK010000001">
    <property type="protein sequence ID" value="MEJ8672588.1"/>
    <property type="molecule type" value="Genomic_DNA"/>
</dbReference>
<dbReference type="InterPro" id="IPR050091">
    <property type="entry name" value="PKS_NRPS_Biosynth_Enz"/>
</dbReference>
<gene>
    <name evidence="5" type="ORF">WKI71_42445</name>
</gene>
<accession>A0ABU8UUL7</accession>
<dbReference type="PANTHER" id="PTHR43775">
    <property type="entry name" value="FATTY ACID SYNTHASE"/>
    <property type="match status" value="1"/>
</dbReference>
<dbReference type="SUPFAM" id="SSF53901">
    <property type="entry name" value="Thiolase-like"/>
    <property type="match status" value="1"/>
</dbReference>
<comment type="caution">
    <text evidence="5">The sequence shown here is derived from an EMBL/GenBank/DDBJ whole genome shotgun (WGS) entry which is preliminary data.</text>
</comment>
<dbReference type="PANTHER" id="PTHR43775:SF51">
    <property type="entry name" value="INACTIVE PHENOLPHTHIOCEROL SYNTHESIS POLYKETIDE SYNTHASE TYPE I PKS1-RELATED"/>
    <property type="match status" value="1"/>
</dbReference>